<dbReference type="InterPro" id="IPR013798">
    <property type="entry name" value="Indole-3-glycerol_P_synth_dom"/>
</dbReference>
<evidence type="ECO:0000256" key="3">
    <source>
        <dbReference type="ARBA" id="ARBA00012362"/>
    </source>
</evidence>
<evidence type="ECO:0000256" key="6">
    <source>
        <dbReference type="ARBA" id="ARBA00022822"/>
    </source>
</evidence>
<dbReference type="GeneID" id="5410468"/>
<dbReference type="HOGENOM" id="CLU_034247_0_1_2"/>
<gene>
    <name evidence="10" type="ordered locus">Mboo_0225</name>
</gene>
<dbReference type="KEGG" id="mbn:Mboo_0225"/>
<dbReference type="PANTHER" id="PTHR22854">
    <property type="entry name" value="TRYPTOPHAN BIOSYNTHESIS PROTEIN"/>
    <property type="match status" value="1"/>
</dbReference>
<feature type="domain" description="Indole-3-glycerol phosphate synthase" evidence="9">
    <location>
        <begin position="4"/>
        <end position="247"/>
    </location>
</feature>
<dbReference type="EC" id="4.1.1.48" evidence="3"/>
<organism evidence="10 11">
    <name type="scientific">Methanoregula boonei (strain DSM 21154 / JCM 14090 / 6A8)</name>
    <dbReference type="NCBI Taxonomy" id="456442"/>
    <lineage>
        <taxon>Archaea</taxon>
        <taxon>Methanobacteriati</taxon>
        <taxon>Methanobacteriota</taxon>
        <taxon>Stenosarchaea group</taxon>
        <taxon>Methanomicrobia</taxon>
        <taxon>Methanomicrobiales</taxon>
        <taxon>Methanoregulaceae</taxon>
        <taxon>Methanoregula</taxon>
    </lineage>
</organism>
<dbReference type="UniPathway" id="UPA00035">
    <property type="reaction ID" value="UER00043"/>
</dbReference>
<dbReference type="GO" id="GO:0004425">
    <property type="term" value="F:indole-3-glycerol-phosphate synthase activity"/>
    <property type="evidence" value="ECO:0007669"/>
    <property type="project" value="UniProtKB-EC"/>
</dbReference>
<dbReference type="GO" id="GO:0004640">
    <property type="term" value="F:phosphoribosylanthranilate isomerase activity"/>
    <property type="evidence" value="ECO:0007669"/>
    <property type="project" value="TreeGrafter"/>
</dbReference>
<evidence type="ECO:0000256" key="2">
    <source>
        <dbReference type="ARBA" id="ARBA00004696"/>
    </source>
</evidence>
<dbReference type="Gene3D" id="3.20.20.70">
    <property type="entry name" value="Aldolase class I"/>
    <property type="match status" value="1"/>
</dbReference>
<proteinExistence type="predicted"/>
<comment type="catalytic activity">
    <reaction evidence="1">
        <text>1-(2-carboxyphenylamino)-1-deoxy-D-ribulose 5-phosphate + H(+) = (1S,2R)-1-C-(indol-3-yl)glycerol 3-phosphate + CO2 + H2O</text>
        <dbReference type="Rhea" id="RHEA:23476"/>
        <dbReference type="ChEBI" id="CHEBI:15377"/>
        <dbReference type="ChEBI" id="CHEBI:15378"/>
        <dbReference type="ChEBI" id="CHEBI:16526"/>
        <dbReference type="ChEBI" id="CHEBI:58613"/>
        <dbReference type="ChEBI" id="CHEBI:58866"/>
        <dbReference type="EC" id="4.1.1.48"/>
    </reaction>
</comment>
<evidence type="ECO:0000313" key="10">
    <source>
        <dbReference type="EMBL" id="ABS54747.1"/>
    </source>
</evidence>
<dbReference type="STRING" id="456442.Mboo_0225"/>
<name>A7I4T6_METB6</name>
<keyword evidence="5" id="KW-0210">Decarboxylase</keyword>
<evidence type="ECO:0000256" key="8">
    <source>
        <dbReference type="ARBA" id="ARBA00023239"/>
    </source>
</evidence>
<comment type="pathway">
    <text evidence="2">Amino-acid biosynthesis; L-tryptophan biosynthesis; L-tryptophan from chorismate: step 4/5.</text>
</comment>
<dbReference type="InterPro" id="IPR011060">
    <property type="entry name" value="RibuloseP-bd_barrel"/>
</dbReference>
<keyword evidence="6" id="KW-0822">Tryptophan biosynthesis</keyword>
<dbReference type="PANTHER" id="PTHR22854:SF2">
    <property type="entry name" value="INDOLE-3-GLYCEROL-PHOSPHATE SYNTHASE"/>
    <property type="match status" value="1"/>
</dbReference>
<evidence type="ECO:0000259" key="9">
    <source>
        <dbReference type="Pfam" id="PF00218"/>
    </source>
</evidence>
<dbReference type="GO" id="GO:0000162">
    <property type="term" value="P:L-tryptophan biosynthetic process"/>
    <property type="evidence" value="ECO:0007669"/>
    <property type="project" value="UniProtKB-UniPathway"/>
</dbReference>
<protein>
    <recommendedName>
        <fullName evidence="3">indole-3-glycerol-phosphate synthase</fullName>
        <ecNumber evidence="3">4.1.1.48</ecNumber>
    </recommendedName>
</protein>
<accession>A7I4T6</accession>
<keyword evidence="4" id="KW-0028">Amino-acid biosynthesis</keyword>
<dbReference type="OrthoDB" id="15223at2157"/>
<evidence type="ECO:0000256" key="5">
    <source>
        <dbReference type="ARBA" id="ARBA00022793"/>
    </source>
</evidence>
<dbReference type="EMBL" id="CP000780">
    <property type="protein sequence ID" value="ABS54747.1"/>
    <property type="molecule type" value="Genomic_DNA"/>
</dbReference>
<dbReference type="Proteomes" id="UP000002408">
    <property type="component" value="Chromosome"/>
</dbReference>
<evidence type="ECO:0000256" key="4">
    <source>
        <dbReference type="ARBA" id="ARBA00022605"/>
    </source>
</evidence>
<sequence length="251" mass="27456">MILDEIVSRTKKRVEKLPATFPEPEGFRHTSLENAILSAHTKNPVIAEIKCASPSKGIIRRNVDMGMMAGVLADSGCVGISVLTEPYFFAGSVADIARVKKAVRVPVLRKDFIVDLRQVAETRALGADAVLLIAAVLKKQLPAFVDAVYDIGLEPLVEVHNADEIALALETKAKLIGINNRDLATMTIDRSTTRKLSGLVRAKDRLVVSESGMRSVDDIRELRPYCDAFLIGSSIMADKRPDKKLEEFVCA</sequence>
<dbReference type="SUPFAM" id="SSF51366">
    <property type="entry name" value="Ribulose-phoshate binding barrel"/>
    <property type="match status" value="1"/>
</dbReference>
<keyword evidence="7" id="KW-0057">Aromatic amino acid biosynthesis</keyword>
<dbReference type="CDD" id="cd00331">
    <property type="entry name" value="IGPS"/>
    <property type="match status" value="1"/>
</dbReference>
<dbReference type="InterPro" id="IPR013785">
    <property type="entry name" value="Aldolase_TIM"/>
</dbReference>
<dbReference type="InterPro" id="IPR045186">
    <property type="entry name" value="Indole-3-glycerol_P_synth"/>
</dbReference>
<evidence type="ECO:0000313" key="11">
    <source>
        <dbReference type="Proteomes" id="UP000002408"/>
    </source>
</evidence>
<keyword evidence="8 10" id="KW-0456">Lyase</keyword>
<dbReference type="RefSeq" id="WP_011991235.1">
    <property type="nucleotide sequence ID" value="NC_009712.1"/>
</dbReference>
<evidence type="ECO:0000256" key="7">
    <source>
        <dbReference type="ARBA" id="ARBA00023141"/>
    </source>
</evidence>
<evidence type="ECO:0000256" key="1">
    <source>
        <dbReference type="ARBA" id="ARBA00001633"/>
    </source>
</evidence>
<dbReference type="Pfam" id="PF00218">
    <property type="entry name" value="IGPS"/>
    <property type="match status" value="1"/>
</dbReference>
<keyword evidence="11" id="KW-1185">Reference proteome</keyword>
<reference evidence="11" key="1">
    <citation type="journal article" date="2015" name="Microbiology">
        <title>Genome of Methanoregula boonei 6A8 reveals adaptations to oligotrophic peatland environments.</title>
        <authorList>
            <person name="Braeuer S."/>
            <person name="Cadillo-Quiroz H."/>
            <person name="Kyrpides N."/>
            <person name="Woyke T."/>
            <person name="Goodwin L."/>
            <person name="Detter C."/>
            <person name="Podell S."/>
            <person name="Yavitt J.B."/>
            <person name="Zinder S.H."/>
        </authorList>
    </citation>
    <scope>NUCLEOTIDE SEQUENCE [LARGE SCALE GENOMIC DNA]</scope>
    <source>
        <strain evidence="11">DSM 21154 / JCM 14090 / 6A8</strain>
    </source>
</reference>
<dbReference type="AlphaFoldDB" id="A7I4T6"/>
<dbReference type="eggNOG" id="arCOG01088">
    <property type="taxonomic scope" value="Archaea"/>
</dbReference>